<feature type="compositionally biased region" description="Low complexity" evidence="6">
    <location>
        <begin position="536"/>
        <end position="557"/>
    </location>
</feature>
<comment type="caution">
    <text evidence="8">The sequence shown here is derived from an EMBL/GenBank/DDBJ whole genome shotgun (WGS) entry which is preliminary data.</text>
</comment>
<dbReference type="InterPro" id="IPR013083">
    <property type="entry name" value="Znf_RING/FYVE/PHD"/>
</dbReference>
<dbReference type="eggNOG" id="ENOG502SC5Q">
    <property type="taxonomic scope" value="Eukaryota"/>
</dbReference>
<dbReference type="InterPro" id="IPR002110">
    <property type="entry name" value="Ankyrin_rpt"/>
</dbReference>
<evidence type="ECO:0000259" key="7">
    <source>
        <dbReference type="PROSITE" id="PS50089"/>
    </source>
</evidence>
<dbReference type="InterPro" id="IPR027370">
    <property type="entry name" value="Znf-RING_euk"/>
</dbReference>
<dbReference type="PANTHER" id="PTHR25465:SF14">
    <property type="entry name" value="E3 UBIQUITIN-PROTEIN LIGASE TRIM65"/>
    <property type="match status" value="1"/>
</dbReference>
<feature type="non-terminal residue" evidence="8">
    <location>
        <position position="1"/>
    </location>
</feature>
<evidence type="ECO:0000256" key="2">
    <source>
        <dbReference type="ARBA" id="ARBA00022771"/>
    </source>
</evidence>
<feature type="region of interest" description="Disordered" evidence="6">
    <location>
        <begin position="442"/>
        <end position="477"/>
    </location>
</feature>
<dbReference type="InterPro" id="IPR036770">
    <property type="entry name" value="Ankyrin_rpt-contain_sf"/>
</dbReference>
<keyword evidence="9" id="KW-1185">Reference proteome</keyword>
<feature type="repeat" description="ANK" evidence="4">
    <location>
        <begin position="181"/>
        <end position="213"/>
    </location>
</feature>
<dbReference type="Pfam" id="PF13445">
    <property type="entry name" value="zf-RING_UBOX"/>
    <property type="match status" value="1"/>
</dbReference>
<evidence type="ECO:0000313" key="9">
    <source>
        <dbReference type="Proteomes" id="UP000266841"/>
    </source>
</evidence>
<keyword evidence="4" id="KW-0040">ANK repeat</keyword>
<feature type="compositionally biased region" description="Basic and acidic residues" evidence="6">
    <location>
        <begin position="463"/>
        <end position="477"/>
    </location>
</feature>
<gene>
    <name evidence="8" type="ORF">THAOC_22027</name>
</gene>
<dbReference type="Gene3D" id="3.30.40.10">
    <property type="entry name" value="Zinc/RING finger domain, C3HC4 (zinc finger)"/>
    <property type="match status" value="1"/>
</dbReference>
<sequence>ITGGSDSGSNGGALAGEEPSSSSRLKPDHREICSICLDVYDNPVQLPCGHSFCEVCLDGWLVKSKFDVRQPRNCPVCRHMVKPSREIISKLKTLSDVVSVFQEAGHEELEAAKTEQEDLLGALLKMGYTSEEIGDMVDEYRNSIIELPYAITTAAGKNDAQTVLYWLGSPVDEGKLTSSVLGMTLLRMTALGGHKELSSLLLQYGAAVDVYDAKGATPIALALEESLGLVNEIVTLLYEWGASLEHHLTGEVGAIWDVNLQSLPMFHNEFVKRRCDHQPEPTQGSHRPDVTTEHAHETFLVGRDNLKRRDRTPDDPGYYVTFEDGEYKCHTFSSNEECQEFVRNLRSSGREAVHPDGTSRRRWEGTIRPYGTDKKTVSVALVQGAPAPAETLSLAAPYGAVVGLTAIAAKEQAIDNKSYDDGLRRDDELRCDAGLRATPRREGDELVDRRQGGGPIWGFDTAAGKDRSAKKSRNETTEPLIRSDDFIGLWKGVSTVRKGEASADGCRRKISARLSASAARTHVSRRTGRAIPSPRPLCRSSRSTWPSSRPSSEPQSEIDSVHARTWVTSKGMRSSALHAVPRKLRAQLTLASMATGMDEDTIKTDKDDATTRTRTKAEMKNLVNGLSGAGLCQDCPSEKGRAVAELDRVEPRCRAELDEVSPGRRKFGGRSLALPGGSRCDVM</sequence>
<dbReference type="InterPro" id="IPR017907">
    <property type="entry name" value="Znf_RING_CS"/>
</dbReference>
<dbReference type="GO" id="GO:0008270">
    <property type="term" value="F:zinc ion binding"/>
    <property type="evidence" value="ECO:0007669"/>
    <property type="project" value="UniProtKB-KW"/>
</dbReference>
<dbReference type="PROSITE" id="PS50297">
    <property type="entry name" value="ANK_REP_REGION"/>
    <property type="match status" value="1"/>
</dbReference>
<evidence type="ECO:0000256" key="4">
    <source>
        <dbReference type="PROSITE-ProRule" id="PRU00023"/>
    </source>
</evidence>
<evidence type="ECO:0000256" key="6">
    <source>
        <dbReference type="SAM" id="MobiDB-lite"/>
    </source>
</evidence>
<feature type="region of interest" description="Disordered" evidence="6">
    <location>
        <begin position="517"/>
        <end position="560"/>
    </location>
</feature>
<dbReference type="SUPFAM" id="SSF57850">
    <property type="entry name" value="RING/U-box"/>
    <property type="match status" value="1"/>
</dbReference>
<dbReference type="InterPro" id="IPR001841">
    <property type="entry name" value="Znf_RING"/>
</dbReference>
<feature type="compositionally biased region" description="Gly residues" evidence="6">
    <location>
        <begin position="1"/>
        <end position="14"/>
    </location>
</feature>
<feature type="domain" description="RING-type" evidence="7">
    <location>
        <begin position="33"/>
        <end position="78"/>
    </location>
</feature>
<dbReference type="EMBL" id="AGNL01026769">
    <property type="protein sequence ID" value="EJK57889.1"/>
    <property type="molecule type" value="Genomic_DNA"/>
</dbReference>
<keyword evidence="3" id="KW-0862">Zinc</keyword>
<feature type="region of interest" description="Disordered" evidence="6">
    <location>
        <begin position="1"/>
        <end position="26"/>
    </location>
</feature>
<dbReference type="OrthoDB" id="6270329at2759"/>
<keyword evidence="1" id="KW-0479">Metal-binding</keyword>
<dbReference type="PROSITE" id="PS50089">
    <property type="entry name" value="ZF_RING_2"/>
    <property type="match status" value="1"/>
</dbReference>
<dbReference type="AlphaFoldDB" id="K0RZG4"/>
<dbReference type="PROSITE" id="PS00518">
    <property type="entry name" value="ZF_RING_1"/>
    <property type="match status" value="1"/>
</dbReference>
<dbReference type="SMART" id="SM00184">
    <property type="entry name" value="RING"/>
    <property type="match status" value="1"/>
</dbReference>
<reference evidence="8 9" key="1">
    <citation type="journal article" date="2012" name="Genome Biol.">
        <title>Genome and low-iron response of an oceanic diatom adapted to chronic iron limitation.</title>
        <authorList>
            <person name="Lommer M."/>
            <person name="Specht M."/>
            <person name="Roy A.S."/>
            <person name="Kraemer L."/>
            <person name="Andreson R."/>
            <person name="Gutowska M.A."/>
            <person name="Wolf J."/>
            <person name="Bergner S.V."/>
            <person name="Schilhabel M.B."/>
            <person name="Klostermeier U.C."/>
            <person name="Beiko R.G."/>
            <person name="Rosenstiel P."/>
            <person name="Hippler M."/>
            <person name="Laroche J."/>
        </authorList>
    </citation>
    <scope>NUCLEOTIDE SEQUENCE [LARGE SCALE GENOMIC DNA]</scope>
    <source>
        <strain evidence="8 9">CCMP1005</strain>
    </source>
</reference>
<evidence type="ECO:0000256" key="5">
    <source>
        <dbReference type="PROSITE-ProRule" id="PRU00175"/>
    </source>
</evidence>
<evidence type="ECO:0000256" key="3">
    <source>
        <dbReference type="ARBA" id="ARBA00022833"/>
    </source>
</evidence>
<evidence type="ECO:0000256" key="1">
    <source>
        <dbReference type="ARBA" id="ARBA00022723"/>
    </source>
</evidence>
<dbReference type="SUPFAM" id="SSF48403">
    <property type="entry name" value="Ankyrin repeat"/>
    <property type="match status" value="1"/>
</dbReference>
<keyword evidence="2 5" id="KW-0863">Zinc-finger</keyword>
<dbReference type="InterPro" id="IPR051051">
    <property type="entry name" value="E3_ubiq-ligase_TRIM/RNF"/>
</dbReference>
<feature type="compositionally biased region" description="Basic and acidic residues" evidence="6">
    <location>
        <begin position="442"/>
        <end position="451"/>
    </location>
</feature>
<dbReference type="PROSITE" id="PS50088">
    <property type="entry name" value="ANK_REPEAT"/>
    <property type="match status" value="1"/>
</dbReference>
<accession>K0RZG4</accession>
<proteinExistence type="predicted"/>
<dbReference type="PANTHER" id="PTHR25465">
    <property type="entry name" value="B-BOX DOMAIN CONTAINING"/>
    <property type="match status" value="1"/>
</dbReference>
<dbReference type="Gene3D" id="1.25.40.20">
    <property type="entry name" value="Ankyrin repeat-containing domain"/>
    <property type="match status" value="1"/>
</dbReference>
<dbReference type="Proteomes" id="UP000266841">
    <property type="component" value="Unassembled WGS sequence"/>
</dbReference>
<organism evidence="8 9">
    <name type="scientific">Thalassiosira oceanica</name>
    <name type="common">Marine diatom</name>
    <dbReference type="NCBI Taxonomy" id="159749"/>
    <lineage>
        <taxon>Eukaryota</taxon>
        <taxon>Sar</taxon>
        <taxon>Stramenopiles</taxon>
        <taxon>Ochrophyta</taxon>
        <taxon>Bacillariophyta</taxon>
        <taxon>Coscinodiscophyceae</taxon>
        <taxon>Thalassiosirophycidae</taxon>
        <taxon>Thalassiosirales</taxon>
        <taxon>Thalassiosiraceae</taxon>
        <taxon>Thalassiosira</taxon>
    </lineage>
</organism>
<name>K0RZG4_THAOC</name>
<protein>
    <recommendedName>
        <fullName evidence="7">RING-type domain-containing protein</fullName>
    </recommendedName>
</protein>
<dbReference type="Pfam" id="PF12796">
    <property type="entry name" value="Ank_2"/>
    <property type="match status" value="1"/>
</dbReference>
<evidence type="ECO:0000313" key="8">
    <source>
        <dbReference type="EMBL" id="EJK57889.1"/>
    </source>
</evidence>